<reference evidence="2 3" key="1">
    <citation type="journal article" date="2024" name="Nat. Commun.">
        <title>Phylogenomics reveals the evolutionary origins of lichenization in chlorophyte algae.</title>
        <authorList>
            <person name="Puginier C."/>
            <person name="Libourel C."/>
            <person name="Otte J."/>
            <person name="Skaloud P."/>
            <person name="Haon M."/>
            <person name="Grisel S."/>
            <person name="Petersen M."/>
            <person name="Berrin J.G."/>
            <person name="Delaux P.M."/>
            <person name="Dal Grande F."/>
            <person name="Keller J."/>
        </authorList>
    </citation>
    <scope>NUCLEOTIDE SEQUENCE [LARGE SCALE GENOMIC DNA]</scope>
    <source>
        <strain evidence="2 3">SAG 2036</strain>
    </source>
</reference>
<name>A0AAW1PZ42_9CHLO</name>
<gene>
    <name evidence="2" type="ORF">WJX73_000875</name>
</gene>
<evidence type="ECO:0000313" key="2">
    <source>
        <dbReference type="EMBL" id="KAK9814869.1"/>
    </source>
</evidence>
<feature type="compositionally biased region" description="Polar residues" evidence="1">
    <location>
        <begin position="53"/>
        <end position="73"/>
    </location>
</feature>
<feature type="region of interest" description="Disordered" evidence="1">
    <location>
        <begin position="235"/>
        <end position="297"/>
    </location>
</feature>
<sequence length="441" mass="48019">MQKVHGHRQGEAVTGTKCCVMADRLPPERTSALDATDGHATSSQVGTPKATMPATQSLESARSATPALQTSPTPCADSVQLPLLPPLLIGGHPLDPDACLKTMCLEALRLQRVTTVASSMRLSSCPRWQILAACDCADGDSAAALRMILQGQIATFNKATSLLADKARTDGACQQDIDSLHMAEANSGVPSDYLHRLILHAGGDLIAALKKLAVLKGQLRAEASLSAAGGNGVVQKAAAPSASNNSRPSSPYRAPRRTPPRSPRLSSRQTPNAQGLKRRRLSPRGRYASIPVRRRRPLHRRRRNARVAMMDLEGGGPNRNARLAVLDGGGRMFYIQQLHRLDMRGSLDTADARDMPWGEWCRTGPPPQQLARRDDVIRLLIPIMRSVAVLVVHDGWSDVKIPDQGYRVVLALEEDALATLRLYRLFEEEWEEDILLGIDRP</sequence>
<accession>A0AAW1PZ42</accession>
<dbReference type="AlphaFoldDB" id="A0AAW1PZ42"/>
<proteinExistence type="predicted"/>
<evidence type="ECO:0000256" key="1">
    <source>
        <dbReference type="SAM" id="MobiDB-lite"/>
    </source>
</evidence>
<keyword evidence="3" id="KW-1185">Reference proteome</keyword>
<evidence type="ECO:0000313" key="3">
    <source>
        <dbReference type="Proteomes" id="UP001465755"/>
    </source>
</evidence>
<feature type="compositionally biased region" description="Low complexity" evidence="1">
    <location>
        <begin position="237"/>
        <end position="253"/>
    </location>
</feature>
<protein>
    <submittedName>
        <fullName evidence="2">Uncharacterized protein</fullName>
    </submittedName>
</protein>
<organism evidence="2 3">
    <name type="scientific">Symbiochloris irregularis</name>
    <dbReference type="NCBI Taxonomy" id="706552"/>
    <lineage>
        <taxon>Eukaryota</taxon>
        <taxon>Viridiplantae</taxon>
        <taxon>Chlorophyta</taxon>
        <taxon>core chlorophytes</taxon>
        <taxon>Trebouxiophyceae</taxon>
        <taxon>Trebouxiales</taxon>
        <taxon>Trebouxiaceae</taxon>
        <taxon>Symbiochloris</taxon>
    </lineage>
</organism>
<dbReference type="EMBL" id="JALJOQ010000001">
    <property type="protein sequence ID" value="KAK9814869.1"/>
    <property type="molecule type" value="Genomic_DNA"/>
</dbReference>
<feature type="region of interest" description="Disordered" evidence="1">
    <location>
        <begin position="30"/>
        <end position="75"/>
    </location>
</feature>
<dbReference type="Proteomes" id="UP001465755">
    <property type="component" value="Unassembled WGS sequence"/>
</dbReference>
<comment type="caution">
    <text evidence="2">The sequence shown here is derived from an EMBL/GenBank/DDBJ whole genome shotgun (WGS) entry which is preliminary data.</text>
</comment>